<dbReference type="InterPro" id="IPR011050">
    <property type="entry name" value="Pectin_lyase_fold/virulence"/>
</dbReference>
<protein>
    <submittedName>
        <fullName evidence="9">Polygalacturonase</fullName>
    </submittedName>
</protein>
<reference evidence="9" key="1">
    <citation type="submission" date="2020-06" db="EMBL/GenBank/DDBJ databases">
        <authorList>
            <person name="Li T."/>
            <person name="Hu X."/>
            <person name="Zhang T."/>
            <person name="Song X."/>
            <person name="Zhang H."/>
            <person name="Dai N."/>
            <person name="Sheng W."/>
            <person name="Hou X."/>
            <person name="Wei L."/>
        </authorList>
    </citation>
    <scope>NUCLEOTIDE SEQUENCE</scope>
    <source>
        <strain evidence="9">G02</strain>
        <tissue evidence="9">Leaf</tissue>
    </source>
</reference>
<evidence type="ECO:0000256" key="8">
    <source>
        <dbReference type="RuleBase" id="RU361169"/>
    </source>
</evidence>
<evidence type="ECO:0000256" key="3">
    <source>
        <dbReference type="ARBA" id="ARBA00022512"/>
    </source>
</evidence>
<comment type="subcellular location">
    <subcellularLocation>
        <location evidence="1">Secreted</location>
        <location evidence="1">Cell wall</location>
    </subcellularLocation>
</comment>
<dbReference type="SMART" id="SM00710">
    <property type="entry name" value="PbH1"/>
    <property type="match status" value="7"/>
</dbReference>
<keyword evidence="7" id="KW-0961">Cell wall biogenesis/degradation</keyword>
<reference evidence="9" key="2">
    <citation type="journal article" date="2024" name="Plant">
        <title>Genomic evolution and insights into agronomic trait innovations of Sesamum species.</title>
        <authorList>
            <person name="Miao H."/>
            <person name="Wang L."/>
            <person name="Qu L."/>
            <person name="Liu H."/>
            <person name="Sun Y."/>
            <person name="Le M."/>
            <person name="Wang Q."/>
            <person name="Wei S."/>
            <person name="Zheng Y."/>
            <person name="Lin W."/>
            <person name="Duan Y."/>
            <person name="Cao H."/>
            <person name="Xiong S."/>
            <person name="Wang X."/>
            <person name="Wei L."/>
            <person name="Li C."/>
            <person name="Ma Q."/>
            <person name="Ju M."/>
            <person name="Zhao R."/>
            <person name="Li G."/>
            <person name="Mu C."/>
            <person name="Tian Q."/>
            <person name="Mei H."/>
            <person name="Zhang T."/>
            <person name="Gao T."/>
            <person name="Zhang H."/>
        </authorList>
    </citation>
    <scope>NUCLEOTIDE SEQUENCE</scope>
    <source>
        <strain evidence="9">G02</strain>
    </source>
</reference>
<evidence type="ECO:0000256" key="5">
    <source>
        <dbReference type="ARBA" id="ARBA00022801"/>
    </source>
</evidence>
<dbReference type="InterPro" id="IPR000743">
    <property type="entry name" value="Glyco_hydro_28"/>
</dbReference>
<evidence type="ECO:0000256" key="6">
    <source>
        <dbReference type="ARBA" id="ARBA00023295"/>
    </source>
</evidence>
<accession>A0AAW2PJI9</accession>
<dbReference type="EMBL" id="JACGWJ010000017">
    <property type="protein sequence ID" value="KAL0354776.1"/>
    <property type="molecule type" value="Genomic_DNA"/>
</dbReference>
<dbReference type="Pfam" id="PF00295">
    <property type="entry name" value="Glyco_hydro_28"/>
    <property type="match status" value="2"/>
</dbReference>
<dbReference type="AlphaFoldDB" id="A0AAW2PJI9"/>
<evidence type="ECO:0000256" key="2">
    <source>
        <dbReference type="ARBA" id="ARBA00008834"/>
    </source>
</evidence>
<comment type="similarity">
    <text evidence="2 8">Belongs to the glycosyl hydrolase 28 family.</text>
</comment>
<dbReference type="SUPFAM" id="SSF51126">
    <property type="entry name" value="Pectin lyase-like"/>
    <property type="match status" value="1"/>
</dbReference>
<evidence type="ECO:0000256" key="4">
    <source>
        <dbReference type="ARBA" id="ARBA00022525"/>
    </source>
</evidence>
<comment type="caution">
    <text evidence="9">The sequence shown here is derived from an EMBL/GenBank/DDBJ whole genome shotgun (WGS) entry which is preliminary data.</text>
</comment>
<dbReference type="InterPro" id="IPR012334">
    <property type="entry name" value="Pectin_lyas_fold"/>
</dbReference>
<keyword evidence="4" id="KW-0964">Secreted</keyword>
<keyword evidence="6 8" id="KW-0326">Glycosidase</keyword>
<dbReference type="PANTHER" id="PTHR31375">
    <property type="match status" value="1"/>
</dbReference>
<organism evidence="9">
    <name type="scientific">Sesamum radiatum</name>
    <name type="common">Black benniseed</name>
    <dbReference type="NCBI Taxonomy" id="300843"/>
    <lineage>
        <taxon>Eukaryota</taxon>
        <taxon>Viridiplantae</taxon>
        <taxon>Streptophyta</taxon>
        <taxon>Embryophyta</taxon>
        <taxon>Tracheophyta</taxon>
        <taxon>Spermatophyta</taxon>
        <taxon>Magnoliopsida</taxon>
        <taxon>eudicotyledons</taxon>
        <taxon>Gunneridae</taxon>
        <taxon>Pentapetalae</taxon>
        <taxon>asterids</taxon>
        <taxon>lamiids</taxon>
        <taxon>Lamiales</taxon>
        <taxon>Pedaliaceae</taxon>
        <taxon>Sesamum</taxon>
    </lineage>
</organism>
<dbReference type="GO" id="GO:0071555">
    <property type="term" value="P:cell wall organization"/>
    <property type="evidence" value="ECO:0007669"/>
    <property type="project" value="UniProtKB-KW"/>
</dbReference>
<keyword evidence="3" id="KW-0134">Cell wall</keyword>
<dbReference type="GO" id="GO:0005975">
    <property type="term" value="P:carbohydrate metabolic process"/>
    <property type="evidence" value="ECO:0007669"/>
    <property type="project" value="InterPro"/>
</dbReference>
<evidence type="ECO:0000256" key="1">
    <source>
        <dbReference type="ARBA" id="ARBA00004191"/>
    </source>
</evidence>
<gene>
    <name evidence="9" type="ORF">Sradi_3924500</name>
</gene>
<evidence type="ECO:0000313" key="9">
    <source>
        <dbReference type="EMBL" id="KAL0354776.1"/>
    </source>
</evidence>
<name>A0AAW2PJI9_SESRA</name>
<dbReference type="GO" id="GO:0004650">
    <property type="term" value="F:polygalacturonase activity"/>
    <property type="evidence" value="ECO:0007669"/>
    <property type="project" value="InterPro"/>
</dbReference>
<dbReference type="InterPro" id="IPR006626">
    <property type="entry name" value="PbH1"/>
</dbReference>
<sequence>MSSSSSYAFSCSLKCSFLHILYSSIYNLLLSTATVNGFTVTENGFSPLIELPVPTNGLYSNTSCTRWSRTVVLSIDDFGAKGDGISDDTKSFQDVWKVACSSPSRAKIVIPADKFYLVRPTDFTGPCRSKVTLRVSGFVVAPRDPEVWDGLNTHKWLYFHQVKHLKIEGGGIIDGAGQEWWSRSCKKNDSNVIVYALTKLCDCVLCFGNRDGSDTDPIFLWQPCTQAPTAVTFRRCKNLKLRNITLFNGQQLHMAFSHCTRVAASHVTVMAPAHSPNTDGIHISASTRVDLKDIIITTGGNCISVVSNSSRIRIKNVVCGRGNGISIGSLGKYNSSASVQDVIVRGAALFDSGNGVRIKTWQGGSGFARNITFENIWMQNVSNPIVIDQYYCDTPETCGNQTSAVSIDSIYFRNIKGTSATAEPIRFACSDSYPCKRLYLENIQLTTSSGIAAKSFCWKAYGTSTGLVYPPSCISSGEIVIRYRVKSNSTGWRRDDYAVF</sequence>
<proteinExistence type="inferred from homology"/>
<evidence type="ECO:0000256" key="7">
    <source>
        <dbReference type="ARBA" id="ARBA00023316"/>
    </source>
</evidence>
<dbReference type="Gene3D" id="2.160.20.10">
    <property type="entry name" value="Single-stranded right-handed beta-helix, Pectin lyase-like"/>
    <property type="match status" value="1"/>
</dbReference>
<keyword evidence="5 8" id="KW-0378">Hydrolase</keyword>